<evidence type="ECO:0000256" key="1">
    <source>
        <dbReference type="ARBA" id="ARBA00004127"/>
    </source>
</evidence>
<evidence type="ECO:0000256" key="3">
    <source>
        <dbReference type="ARBA" id="ARBA00022448"/>
    </source>
</evidence>
<dbReference type="InterPro" id="IPR006685">
    <property type="entry name" value="MscS_channel_2nd"/>
</dbReference>
<accession>A0AAV0AY04</accession>
<feature type="transmembrane region" description="Helical" evidence="9">
    <location>
        <begin position="106"/>
        <end position="127"/>
    </location>
</feature>
<dbReference type="GO" id="GO:0005789">
    <property type="term" value="C:endoplasmic reticulum membrane"/>
    <property type="evidence" value="ECO:0007669"/>
    <property type="project" value="UniProtKB-SubCell"/>
</dbReference>
<dbReference type="PIRSF" id="PIRSF017209">
    <property type="entry name" value="Memb_At2g17000_prd"/>
    <property type="match status" value="1"/>
</dbReference>
<feature type="domain" description="Mechanosensitive ion channel protein Msy1/2-like transmembrane" evidence="11">
    <location>
        <begin position="96"/>
        <end position="257"/>
    </location>
</feature>
<evidence type="ECO:0000256" key="8">
    <source>
        <dbReference type="SAM" id="MobiDB-lite"/>
    </source>
</evidence>
<dbReference type="Gene3D" id="2.30.30.60">
    <property type="match status" value="1"/>
</dbReference>
<dbReference type="FunFam" id="2.30.30.60:FF:000003">
    <property type="entry name" value="Predicted mechanosensitive ion channel"/>
    <property type="match status" value="1"/>
</dbReference>
<feature type="transmembrane region" description="Helical" evidence="9">
    <location>
        <begin position="475"/>
        <end position="499"/>
    </location>
</feature>
<dbReference type="GO" id="GO:0008381">
    <property type="term" value="F:mechanosensitive monoatomic ion channel activity"/>
    <property type="evidence" value="ECO:0007669"/>
    <property type="project" value="UniProtKB-ARBA"/>
</dbReference>
<keyword evidence="13" id="KW-1185">Reference proteome</keyword>
<evidence type="ECO:0000256" key="4">
    <source>
        <dbReference type="ARBA" id="ARBA00022692"/>
    </source>
</evidence>
<dbReference type="GO" id="GO:0050982">
    <property type="term" value="P:detection of mechanical stimulus"/>
    <property type="evidence" value="ECO:0007669"/>
    <property type="project" value="UniProtKB-ARBA"/>
</dbReference>
<dbReference type="InterPro" id="IPR023408">
    <property type="entry name" value="MscS_beta-dom_sf"/>
</dbReference>
<feature type="compositionally biased region" description="Low complexity" evidence="8">
    <location>
        <begin position="8"/>
        <end position="21"/>
    </location>
</feature>
<gene>
    <name evidence="12" type="ORF">PPACK8108_LOCUS10268</name>
</gene>
<dbReference type="Pfam" id="PF00924">
    <property type="entry name" value="MS_channel_2nd"/>
    <property type="match status" value="1"/>
</dbReference>
<dbReference type="PANTHER" id="PTHR31323:SF15">
    <property type="entry name" value="MECHANOSENSITIVE ION CHANNEL PROTEIN MSY1"/>
    <property type="match status" value="1"/>
</dbReference>
<dbReference type="SUPFAM" id="SSF50182">
    <property type="entry name" value="Sm-like ribonucleoproteins"/>
    <property type="match status" value="1"/>
</dbReference>
<organism evidence="12 13">
    <name type="scientific">Phakopsora pachyrhizi</name>
    <name type="common">Asian soybean rust disease fungus</name>
    <dbReference type="NCBI Taxonomy" id="170000"/>
    <lineage>
        <taxon>Eukaryota</taxon>
        <taxon>Fungi</taxon>
        <taxon>Dikarya</taxon>
        <taxon>Basidiomycota</taxon>
        <taxon>Pucciniomycotina</taxon>
        <taxon>Pucciniomycetes</taxon>
        <taxon>Pucciniales</taxon>
        <taxon>Phakopsoraceae</taxon>
        <taxon>Phakopsora</taxon>
    </lineage>
</organism>
<dbReference type="InterPro" id="IPR016688">
    <property type="entry name" value="MscS-like_plants/fungi"/>
</dbReference>
<keyword evidence="5 9" id="KW-1133">Transmembrane helix</keyword>
<keyword evidence="3" id="KW-0813">Transport</keyword>
<keyword evidence="6 7" id="KW-0472">Membrane</keyword>
<evidence type="ECO:0000259" key="10">
    <source>
        <dbReference type="Pfam" id="PF00924"/>
    </source>
</evidence>
<feature type="region of interest" description="Disordered" evidence="8">
    <location>
        <begin position="1"/>
        <end position="41"/>
    </location>
</feature>
<feature type="transmembrane region" description="Helical" evidence="9">
    <location>
        <begin position="139"/>
        <end position="163"/>
    </location>
</feature>
<dbReference type="PROSITE" id="PS00018">
    <property type="entry name" value="EF_HAND_1"/>
    <property type="match status" value="1"/>
</dbReference>
<evidence type="ECO:0000259" key="11">
    <source>
        <dbReference type="Pfam" id="PF25886"/>
    </source>
</evidence>
<dbReference type="InterPro" id="IPR018247">
    <property type="entry name" value="EF_Hand_1_Ca_BS"/>
</dbReference>
<comment type="caution">
    <text evidence="12">The sequence shown here is derived from an EMBL/GenBank/DDBJ whole genome shotgun (WGS) entry which is preliminary data.</text>
</comment>
<dbReference type="PANTHER" id="PTHR31323">
    <property type="entry name" value="MECHANOSENSITIVE ION CHANNEL PROTEIN MSY2"/>
    <property type="match status" value="1"/>
</dbReference>
<evidence type="ECO:0000313" key="12">
    <source>
        <dbReference type="EMBL" id="CAH7675285.1"/>
    </source>
</evidence>
<feature type="transmembrane region" description="Helical" evidence="9">
    <location>
        <begin position="447"/>
        <end position="469"/>
    </location>
</feature>
<feature type="domain" description="Mechanosensitive ion channel MscS" evidence="10">
    <location>
        <begin position="488"/>
        <end position="553"/>
    </location>
</feature>
<dbReference type="InterPro" id="IPR010920">
    <property type="entry name" value="LSM_dom_sf"/>
</dbReference>
<reference evidence="12" key="1">
    <citation type="submission" date="2022-06" db="EMBL/GenBank/DDBJ databases">
        <authorList>
            <consortium name="SYNGENTA / RWTH Aachen University"/>
        </authorList>
    </citation>
    <scope>NUCLEOTIDE SEQUENCE</scope>
</reference>
<evidence type="ECO:0000256" key="5">
    <source>
        <dbReference type="ARBA" id="ARBA00022989"/>
    </source>
</evidence>
<evidence type="ECO:0000256" key="6">
    <source>
        <dbReference type="ARBA" id="ARBA00023136"/>
    </source>
</evidence>
<dbReference type="GO" id="GO:0005262">
    <property type="term" value="F:calcium channel activity"/>
    <property type="evidence" value="ECO:0007669"/>
    <property type="project" value="TreeGrafter"/>
</dbReference>
<feature type="transmembrane region" description="Helical" evidence="9">
    <location>
        <begin position="194"/>
        <end position="212"/>
    </location>
</feature>
<dbReference type="GO" id="GO:0006874">
    <property type="term" value="P:intracellular calcium ion homeostasis"/>
    <property type="evidence" value="ECO:0007669"/>
    <property type="project" value="TreeGrafter"/>
</dbReference>
<dbReference type="EMBL" id="CALTRL010002290">
    <property type="protein sequence ID" value="CAH7675285.1"/>
    <property type="molecule type" value="Genomic_DNA"/>
</dbReference>
<name>A0AAV0AY04_PHAPC</name>
<proteinExistence type="inferred from homology"/>
<comment type="subcellular location">
    <subcellularLocation>
        <location evidence="1">Endomembrane system</location>
        <topology evidence="1">Multi-pass membrane protein</topology>
    </subcellularLocation>
    <subcellularLocation>
        <location evidence="7">Endoplasmic reticulum membrane</location>
    </subcellularLocation>
</comment>
<dbReference type="Proteomes" id="UP001153365">
    <property type="component" value="Unassembled WGS sequence"/>
</dbReference>
<evidence type="ECO:0000256" key="7">
    <source>
        <dbReference type="PIRNR" id="PIRNR017209"/>
    </source>
</evidence>
<dbReference type="Pfam" id="PF25886">
    <property type="entry name" value="Msy1"/>
    <property type="match status" value="1"/>
</dbReference>
<keyword evidence="7" id="KW-0256">Endoplasmic reticulum</keyword>
<dbReference type="AlphaFoldDB" id="A0AAV0AY04"/>
<feature type="transmembrane region" description="Helical" evidence="9">
    <location>
        <begin position="232"/>
        <end position="250"/>
    </location>
</feature>
<keyword evidence="4 9" id="KW-0812">Transmembrane</keyword>
<comment type="similarity">
    <text evidence="2 7">Belongs to the MscS (TC 1.A.23) family.</text>
</comment>
<dbReference type="GO" id="GO:0005886">
    <property type="term" value="C:plasma membrane"/>
    <property type="evidence" value="ECO:0007669"/>
    <property type="project" value="UniProtKB-ARBA"/>
</dbReference>
<dbReference type="InterPro" id="IPR058650">
    <property type="entry name" value="Msy1/2-like"/>
</dbReference>
<evidence type="ECO:0000256" key="2">
    <source>
        <dbReference type="ARBA" id="ARBA00008017"/>
    </source>
</evidence>
<evidence type="ECO:0000256" key="9">
    <source>
        <dbReference type="SAM" id="Phobius"/>
    </source>
</evidence>
<protein>
    <recommendedName>
        <fullName evidence="7">Mechanosensitive ion channel protein</fullName>
    </recommendedName>
</protein>
<sequence>MINYLQYSDQHQSPPHLPSHSHPLDPSPSNDHHPTSASNSYPMKQFDNLHQPIRSYSSHTQVQDLNSPEINSSNNLQSYDKMHKAEPSSSIDRVYSIAQRNIIIRWLFFITPILALLWIPGVIGLCFSEKDFKVAGVKLLYWSIWLSITWLGWWFGLVIGSLVPHLFKHTIGIALSPTFVEKWFGYLSSMRKPIMGIVWSFSTWLSFNLFIIKNNNSSSPNNKKYLNLTLQALFGIYVSSCLLVAEKLLIQIIAGEFHKKSYEDRILKHKASIGFLVTLYRHSHDIGRNDTLDRAYQNNPPPPVKIFKNALKGVKSVAQSTTSVFGTVASEIAGEQILQPNSASSMVLSALTSSNKTKQLARRIYYSFVPTTYRHVMVLGDVIKCFDGNLEGAKDAFNFLDTDENGDCSLKEIEMALLELHKERLALGSSMRDLDSAVGRLDSIFMFFWYIVSLLIIVALLDVSFQTMIASAGTLILGLSWLIGSTAQEILASVIFLFVKHPYDVGDRVDVDGSSYVVKEMHLLYTIFKQTDGKIVQLPHSVLNTKTVTNIRRSGNISETFIWQVEFGTSIEKIERINSRMNEFVKVERRDYMTEFEAFVKEFDGQTSMTLQADIKYKSNWQNGALKAFRRNKWICALKQVMAEEQVFGPDGAGNPNPKSEPQLIQLISPNQDKFMDGLNINDKVGLDIKHQ</sequence>
<evidence type="ECO:0000313" key="13">
    <source>
        <dbReference type="Proteomes" id="UP001153365"/>
    </source>
</evidence>